<evidence type="ECO:0000256" key="7">
    <source>
        <dbReference type="ARBA" id="ARBA00023136"/>
    </source>
</evidence>
<evidence type="ECO:0000256" key="8">
    <source>
        <dbReference type="ARBA" id="ARBA00023310"/>
    </source>
</evidence>
<accession>A3LNI0</accession>
<dbReference type="OrthoDB" id="1262810at2759"/>
<dbReference type="Pfam" id="PF00213">
    <property type="entry name" value="OSCP"/>
    <property type="match status" value="1"/>
</dbReference>
<keyword evidence="10" id="KW-1185">Reference proteome</keyword>
<dbReference type="Gene3D" id="1.10.520.20">
    <property type="entry name" value="N-terminal domain of the delta subunit of the F1F0-ATP synthase"/>
    <property type="match status" value="1"/>
</dbReference>
<name>A3LNI0_PICST</name>
<protein>
    <recommendedName>
        <fullName evidence="3">ATP synthase subunit 5, mitochondrial</fullName>
    </recommendedName>
</protein>
<keyword evidence="7" id="KW-0472">Membrane</keyword>
<dbReference type="SUPFAM" id="SSF47928">
    <property type="entry name" value="N-terminal domain of the delta subunit of the F1F0-ATP synthase"/>
    <property type="match status" value="1"/>
</dbReference>
<dbReference type="PRINTS" id="PR00125">
    <property type="entry name" value="ATPASEDELTA"/>
</dbReference>
<dbReference type="PROSITE" id="PS00389">
    <property type="entry name" value="ATPASE_DELTA"/>
    <property type="match status" value="1"/>
</dbReference>
<dbReference type="NCBIfam" id="TIGR01145">
    <property type="entry name" value="ATP_synt_delta"/>
    <property type="match status" value="1"/>
</dbReference>
<dbReference type="GO" id="GO:0045259">
    <property type="term" value="C:proton-transporting ATP synthase complex"/>
    <property type="evidence" value="ECO:0007669"/>
    <property type="project" value="EnsemblFungi"/>
</dbReference>
<dbReference type="STRING" id="322104.A3LNI0"/>
<dbReference type="KEGG" id="pic:PICST_81978"/>
<comment type="similarity">
    <text evidence="2">Belongs to the ATPase delta chain family.</text>
</comment>
<dbReference type="GO" id="GO:0046933">
    <property type="term" value="F:proton-transporting ATP synthase activity, rotational mechanism"/>
    <property type="evidence" value="ECO:0007669"/>
    <property type="project" value="EnsemblFungi"/>
</dbReference>
<dbReference type="EMBL" id="CP000496">
    <property type="protein sequence ID" value="ABN64337.1"/>
    <property type="molecule type" value="Genomic_DNA"/>
</dbReference>
<dbReference type="GO" id="GO:0016787">
    <property type="term" value="F:hydrolase activity"/>
    <property type="evidence" value="ECO:0007669"/>
    <property type="project" value="UniProtKB-KW"/>
</dbReference>
<dbReference type="HOGENOM" id="CLU_085114_0_0_1"/>
<keyword evidence="4" id="KW-0813">Transport</keyword>
<dbReference type="AlphaFoldDB" id="A3LNI0"/>
<evidence type="ECO:0000313" key="9">
    <source>
        <dbReference type="EMBL" id="ABN64337.1"/>
    </source>
</evidence>
<proteinExistence type="inferred from homology"/>
<keyword evidence="8" id="KW-0066">ATP synthesis</keyword>
<keyword evidence="5" id="KW-0375">Hydrogen ion transport</keyword>
<dbReference type="Proteomes" id="UP000002258">
    <property type="component" value="Chromosome 2"/>
</dbReference>
<dbReference type="FunCoup" id="A3LNI0">
    <property type="interactions" value="720"/>
</dbReference>
<evidence type="ECO:0000256" key="5">
    <source>
        <dbReference type="ARBA" id="ARBA00022781"/>
    </source>
</evidence>
<dbReference type="GO" id="GO:0005743">
    <property type="term" value="C:mitochondrial inner membrane"/>
    <property type="evidence" value="ECO:0007669"/>
    <property type="project" value="EnsemblFungi"/>
</dbReference>
<dbReference type="InterPro" id="IPR026015">
    <property type="entry name" value="ATP_synth_OSCP/delta_N_sf"/>
</dbReference>
<evidence type="ECO:0000256" key="6">
    <source>
        <dbReference type="ARBA" id="ARBA00023065"/>
    </source>
</evidence>
<sequence length="205" mass="22134">MSSRVFFRSLASSAKSVKPPVQLYGIDGTYANALYSASVQDSSVEASFQSLTKINNLIQSDSKVAEFLANPAVNKADRDSVVKVIESTLKLDKTTGNFLSVLAQNNRLTIFKSIYEKFSLLNDAHNGLVEAKVTSAKPLDSKILKRLQTSISKSALVGEGKTLKLTNNVNPEILGGLVVEVGEQTVDLSVQSKVSKLNQTLKEAL</sequence>
<evidence type="ECO:0000256" key="3">
    <source>
        <dbReference type="ARBA" id="ARBA00014723"/>
    </source>
</evidence>
<reference evidence="9 10" key="1">
    <citation type="journal article" date="2007" name="Nat. Biotechnol.">
        <title>Genome sequence of the lignocellulose-bioconverting and xylose-fermenting yeast Pichia stipitis.</title>
        <authorList>
            <person name="Jeffries T.W."/>
            <person name="Grigoriev I.V."/>
            <person name="Grimwood J."/>
            <person name="Laplaza J.M."/>
            <person name="Aerts A."/>
            <person name="Salamov A."/>
            <person name="Schmutz J."/>
            <person name="Lindquist E."/>
            <person name="Dehal P."/>
            <person name="Shapiro H."/>
            <person name="Jin Y.S."/>
            <person name="Passoth V."/>
            <person name="Richardson P.M."/>
        </authorList>
    </citation>
    <scope>NUCLEOTIDE SEQUENCE [LARGE SCALE GENOMIC DNA]</scope>
    <source>
        <strain evidence="10">ATCC 58785 / CBS 6054 / NBRC 10063 / NRRL Y-11545</strain>
    </source>
</reference>
<evidence type="ECO:0000256" key="2">
    <source>
        <dbReference type="ARBA" id="ARBA00007046"/>
    </source>
</evidence>
<dbReference type="OMA" id="MVDNIQD"/>
<keyword evidence="6" id="KW-0406">Ion transport</keyword>
<keyword evidence="9" id="KW-0378">Hydrolase</keyword>
<organism evidence="9 10">
    <name type="scientific">Scheffersomyces stipitis (strain ATCC 58785 / CBS 6054 / NBRC 10063 / NRRL Y-11545)</name>
    <name type="common">Yeast</name>
    <name type="synonym">Pichia stipitis</name>
    <dbReference type="NCBI Taxonomy" id="322104"/>
    <lineage>
        <taxon>Eukaryota</taxon>
        <taxon>Fungi</taxon>
        <taxon>Dikarya</taxon>
        <taxon>Ascomycota</taxon>
        <taxon>Saccharomycotina</taxon>
        <taxon>Pichiomycetes</taxon>
        <taxon>Debaryomycetaceae</taxon>
        <taxon>Scheffersomyces</taxon>
    </lineage>
</organism>
<evidence type="ECO:0000313" key="10">
    <source>
        <dbReference type="Proteomes" id="UP000002258"/>
    </source>
</evidence>
<gene>
    <name evidence="9" type="primary">ATP5</name>
    <name evidence="9" type="ORF">PICST_81978</name>
</gene>
<dbReference type="InterPro" id="IPR020781">
    <property type="entry name" value="ATPase_OSCP/d_CS"/>
</dbReference>
<dbReference type="InterPro" id="IPR000711">
    <property type="entry name" value="ATPase_OSCP/dsu"/>
</dbReference>
<dbReference type="RefSeq" id="XP_001382366.1">
    <property type="nucleotide sequence ID" value="XM_001382329.1"/>
</dbReference>
<dbReference type="PANTHER" id="PTHR11910">
    <property type="entry name" value="ATP SYNTHASE DELTA CHAIN"/>
    <property type="match status" value="1"/>
</dbReference>
<evidence type="ECO:0000256" key="1">
    <source>
        <dbReference type="ARBA" id="ARBA00004370"/>
    </source>
</evidence>
<dbReference type="GeneID" id="4836651"/>
<comment type="subcellular location">
    <subcellularLocation>
        <location evidence="1">Membrane</location>
    </subcellularLocation>
</comment>
<evidence type="ECO:0000256" key="4">
    <source>
        <dbReference type="ARBA" id="ARBA00022448"/>
    </source>
</evidence>
<dbReference type="eggNOG" id="KOG1662">
    <property type="taxonomic scope" value="Eukaryota"/>
</dbReference>
<dbReference type="InParanoid" id="A3LNI0"/>
<dbReference type="HAMAP" id="MF_01416">
    <property type="entry name" value="ATP_synth_delta_bact"/>
    <property type="match status" value="1"/>
</dbReference>